<evidence type="ECO:0000256" key="7">
    <source>
        <dbReference type="ARBA" id="ARBA00022840"/>
    </source>
</evidence>
<protein>
    <recommendedName>
        <fullName evidence="2">histidine kinase</fullName>
        <ecNumber evidence="2">2.7.13.3</ecNumber>
    </recommendedName>
</protein>
<dbReference type="CDD" id="cd00082">
    <property type="entry name" value="HisKA"/>
    <property type="match status" value="1"/>
</dbReference>
<feature type="transmembrane region" description="Helical" evidence="9">
    <location>
        <begin position="180"/>
        <end position="202"/>
    </location>
</feature>
<organism evidence="11 12">
    <name type="scientific">Cloacibacterium normanense</name>
    <dbReference type="NCBI Taxonomy" id="237258"/>
    <lineage>
        <taxon>Bacteria</taxon>
        <taxon>Pseudomonadati</taxon>
        <taxon>Bacteroidota</taxon>
        <taxon>Flavobacteriia</taxon>
        <taxon>Flavobacteriales</taxon>
        <taxon>Weeksellaceae</taxon>
    </lineage>
</organism>
<dbReference type="EMBL" id="PTPZ01000005">
    <property type="protein sequence ID" value="PPZ91233.1"/>
    <property type="molecule type" value="Genomic_DNA"/>
</dbReference>
<evidence type="ECO:0000256" key="9">
    <source>
        <dbReference type="SAM" id="Phobius"/>
    </source>
</evidence>
<evidence type="ECO:0000313" key="12">
    <source>
        <dbReference type="Proteomes" id="UP000238565"/>
    </source>
</evidence>
<dbReference type="CDD" id="cd00075">
    <property type="entry name" value="HATPase"/>
    <property type="match status" value="1"/>
</dbReference>
<comment type="catalytic activity">
    <reaction evidence="1">
        <text>ATP + protein L-histidine = ADP + protein N-phospho-L-histidine.</text>
        <dbReference type="EC" id="2.7.13.3"/>
    </reaction>
</comment>
<feature type="domain" description="Histidine kinase" evidence="10">
    <location>
        <begin position="274"/>
        <end position="483"/>
    </location>
</feature>
<evidence type="ECO:0000256" key="5">
    <source>
        <dbReference type="ARBA" id="ARBA00022741"/>
    </source>
</evidence>
<keyword evidence="9" id="KW-0812">Transmembrane</keyword>
<dbReference type="InterPro" id="IPR036097">
    <property type="entry name" value="HisK_dim/P_sf"/>
</dbReference>
<dbReference type="PANTHER" id="PTHR43065">
    <property type="entry name" value="SENSOR HISTIDINE KINASE"/>
    <property type="match status" value="1"/>
</dbReference>
<keyword evidence="7" id="KW-0067">ATP-binding</keyword>
<dbReference type="SUPFAM" id="SSF55874">
    <property type="entry name" value="ATPase domain of HSP90 chaperone/DNA topoisomerase II/histidine kinase"/>
    <property type="match status" value="1"/>
</dbReference>
<name>A0A2S7I3U1_9FLAO</name>
<dbReference type="InterPro" id="IPR005467">
    <property type="entry name" value="His_kinase_dom"/>
</dbReference>
<evidence type="ECO:0000256" key="2">
    <source>
        <dbReference type="ARBA" id="ARBA00012438"/>
    </source>
</evidence>
<dbReference type="Gene3D" id="3.30.565.10">
    <property type="entry name" value="Histidine kinase-like ATPase, C-terminal domain"/>
    <property type="match status" value="1"/>
</dbReference>
<reference evidence="11 12" key="1">
    <citation type="submission" date="2018-02" db="EMBL/GenBank/DDBJ databases">
        <title>Draft genome sequence of bacterial isolates from marine environment.</title>
        <authorList>
            <person name="Singh S.K."/>
            <person name="Hill R."/>
            <person name="Major S."/>
            <person name="Cai H."/>
            <person name="Li Y."/>
        </authorList>
    </citation>
    <scope>NUCLEOTIDE SEQUENCE [LARGE SCALE GENOMIC DNA]</scope>
    <source>
        <strain evidence="11 12">IMET F</strain>
    </source>
</reference>
<keyword evidence="5" id="KW-0547">Nucleotide-binding</keyword>
<keyword evidence="9" id="KW-1133">Transmembrane helix</keyword>
<dbReference type="Pfam" id="PF02518">
    <property type="entry name" value="HATPase_c"/>
    <property type="match status" value="1"/>
</dbReference>
<dbReference type="Proteomes" id="UP000238565">
    <property type="component" value="Unassembled WGS sequence"/>
</dbReference>
<dbReference type="Gene3D" id="6.10.340.10">
    <property type="match status" value="1"/>
</dbReference>
<dbReference type="GO" id="GO:0000155">
    <property type="term" value="F:phosphorelay sensor kinase activity"/>
    <property type="evidence" value="ECO:0007669"/>
    <property type="project" value="InterPro"/>
</dbReference>
<dbReference type="SMART" id="SM00388">
    <property type="entry name" value="HisKA"/>
    <property type="match status" value="1"/>
</dbReference>
<sequence>MALHSYSLRTKIFIGFMVVCFFSIIGSTAMSYLIIKKSTDEQSVTEMQNKFEALMKTLDYAVSHTNITQDKDLVNILQNEIYEISDINKHDVILYDLQGNYLVSNKELNLVAQKKIPHETLMNVLESDKRVDVQEYDQKVGSNVTSSYMILRNNMLEPIAIVYFPFYHNDNIYAGAFNKYVQYIILVNLFLILLSIWLSWVISKNLTKTITRISELITRTTLFGREMKPIKYFQNDELSGLVKSYNKMIYQIEDQKMLLANKEREEAWREMAKQVAHEVKNPLTPMKLLIQNFERKFDKNDPEIDQKVRNLSRSLVDQIDLVATVASAFSEFAKLPPKNDESFNLKEELENLVRVFNDDGNIYFHANKDMMPVRMDRIYLSRIFTNMITNAKQAVSEQRKSIINIDAELFNKKIIIVIEDNGIGIPKDKLEQIFEPNFTTKNSGMGLGLTMVRKMIEEYKGEISVKSEEGKGTKFTIILPTNV</sequence>
<evidence type="ECO:0000256" key="1">
    <source>
        <dbReference type="ARBA" id="ARBA00000085"/>
    </source>
</evidence>
<dbReference type="InterPro" id="IPR003661">
    <property type="entry name" value="HisK_dim/P_dom"/>
</dbReference>
<evidence type="ECO:0000256" key="6">
    <source>
        <dbReference type="ARBA" id="ARBA00022777"/>
    </source>
</evidence>
<dbReference type="InterPro" id="IPR003594">
    <property type="entry name" value="HATPase_dom"/>
</dbReference>
<dbReference type="GO" id="GO:0005524">
    <property type="term" value="F:ATP binding"/>
    <property type="evidence" value="ECO:0007669"/>
    <property type="project" value="UniProtKB-KW"/>
</dbReference>
<dbReference type="InterPro" id="IPR036890">
    <property type="entry name" value="HATPase_C_sf"/>
</dbReference>
<dbReference type="SMART" id="SM00387">
    <property type="entry name" value="HATPase_c"/>
    <property type="match status" value="1"/>
</dbReference>
<keyword evidence="4" id="KW-0808">Transferase</keyword>
<keyword evidence="8" id="KW-0902">Two-component regulatory system</keyword>
<comment type="caution">
    <text evidence="11">The sequence shown here is derived from an EMBL/GenBank/DDBJ whole genome shotgun (WGS) entry which is preliminary data.</text>
</comment>
<dbReference type="Gene3D" id="1.10.287.130">
    <property type="match status" value="1"/>
</dbReference>
<dbReference type="InterPro" id="IPR004358">
    <property type="entry name" value="Sig_transdc_His_kin-like_C"/>
</dbReference>
<gene>
    <name evidence="11" type="ORF">C3729_09470</name>
</gene>
<dbReference type="AlphaFoldDB" id="A0A2S7I3U1"/>
<keyword evidence="9" id="KW-0472">Membrane</keyword>
<dbReference type="PROSITE" id="PS50109">
    <property type="entry name" value="HIS_KIN"/>
    <property type="match status" value="1"/>
</dbReference>
<accession>A0A2S7I3U1</accession>
<dbReference type="PANTHER" id="PTHR43065:SF10">
    <property type="entry name" value="PEROXIDE STRESS-ACTIVATED HISTIDINE KINASE MAK3"/>
    <property type="match status" value="1"/>
</dbReference>
<feature type="transmembrane region" description="Helical" evidence="9">
    <location>
        <begin position="12"/>
        <end position="35"/>
    </location>
</feature>
<keyword evidence="3" id="KW-0597">Phosphoprotein</keyword>
<evidence type="ECO:0000256" key="4">
    <source>
        <dbReference type="ARBA" id="ARBA00022679"/>
    </source>
</evidence>
<evidence type="ECO:0000256" key="3">
    <source>
        <dbReference type="ARBA" id="ARBA00022553"/>
    </source>
</evidence>
<keyword evidence="6 11" id="KW-0418">Kinase</keyword>
<dbReference type="EC" id="2.7.13.3" evidence="2"/>
<proteinExistence type="predicted"/>
<evidence type="ECO:0000256" key="8">
    <source>
        <dbReference type="ARBA" id="ARBA00023012"/>
    </source>
</evidence>
<evidence type="ECO:0000313" key="11">
    <source>
        <dbReference type="EMBL" id="PPZ91233.1"/>
    </source>
</evidence>
<dbReference type="RefSeq" id="WP_104793912.1">
    <property type="nucleotide sequence ID" value="NZ_PTPZ01000005.1"/>
</dbReference>
<dbReference type="SUPFAM" id="SSF47384">
    <property type="entry name" value="Homodimeric domain of signal transducing histidine kinase"/>
    <property type="match status" value="1"/>
</dbReference>
<evidence type="ECO:0000259" key="10">
    <source>
        <dbReference type="PROSITE" id="PS50109"/>
    </source>
</evidence>
<dbReference type="PRINTS" id="PR00344">
    <property type="entry name" value="BCTRLSENSOR"/>
</dbReference>